<proteinExistence type="predicted"/>
<accession>A0A644WI76</accession>
<keyword evidence="1" id="KW-1133">Transmembrane helix</keyword>
<name>A0A644WI76_9ZZZZ</name>
<dbReference type="EMBL" id="VSSQ01000965">
    <property type="protein sequence ID" value="MPM03576.1"/>
    <property type="molecule type" value="Genomic_DNA"/>
</dbReference>
<gene>
    <name evidence="2" type="ORF">SDC9_49843</name>
</gene>
<keyword evidence="1" id="KW-0472">Membrane</keyword>
<keyword evidence="1" id="KW-0812">Transmembrane</keyword>
<feature type="transmembrane region" description="Helical" evidence="1">
    <location>
        <begin position="37"/>
        <end position="56"/>
    </location>
</feature>
<comment type="caution">
    <text evidence="2">The sequence shown here is derived from an EMBL/GenBank/DDBJ whole genome shotgun (WGS) entry which is preliminary data.</text>
</comment>
<reference evidence="2" key="1">
    <citation type="submission" date="2019-08" db="EMBL/GenBank/DDBJ databases">
        <authorList>
            <person name="Kucharzyk K."/>
            <person name="Murdoch R.W."/>
            <person name="Higgins S."/>
            <person name="Loffler F."/>
        </authorList>
    </citation>
    <scope>NUCLEOTIDE SEQUENCE</scope>
</reference>
<evidence type="ECO:0000313" key="2">
    <source>
        <dbReference type="EMBL" id="MPM03576.1"/>
    </source>
</evidence>
<protein>
    <submittedName>
        <fullName evidence="2">Uncharacterized protein</fullName>
    </submittedName>
</protein>
<evidence type="ECO:0000256" key="1">
    <source>
        <dbReference type="SAM" id="Phobius"/>
    </source>
</evidence>
<organism evidence="2">
    <name type="scientific">bioreactor metagenome</name>
    <dbReference type="NCBI Taxonomy" id="1076179"/>
    <lineage>
        <taxon>unclassified sequences</taxon>
        <taxon>metagenomes</taxon>
        <taxon>ecological metagenomes</taxon>
    </lineage>
</organism>
<dbReference type="AlphaFoldDB" id="A0A644WI76"/>
<sequence>MNNMELFEAIGEIDSDLITRCENEVVHAPKQTWVRRLSVAACLCLVMLCIFTLPIFKQAPNTPITPGNNSSQPTTPNNALLYINQLKQEPSFQNSVISLNVNDFIAMTDDEFLKYYGISFSINRAVPAFELQLLNPANNNGIFRNSSRGTYYDSHTFVFANAVNTQRLEITLSKTAYYPGLIIGTDESTTQLKQSELGGFAVTIFQYAGKDGSTCFYTEFLNNGIAYCITSYNLSQKDYTAALSSVIADNVNTEANKSGAKNAHMVTGTVNAVDENANLISISVGDGAFSTLRVYLPDGEAKRYSVGDQVEVSYVGNPITICTIWERQLKSINTVNG</sequence>